<evidence type="ECO:0000313" key="2">
    <source>
        <dbReference type="EMBL" id="MCK8493583.1"/>
    </source>
</evidence>
<keyword evidence="1" id="KW-0732">Signal</keyword>
<dbReference type="RefSeq" id="WP_248478190.1">
    <property type="nucleotide sequence ID" value="NZ_JALPRF010000003.1"/>
</dbReference>
<protein>
    <recommendedName>
        <fullName evidence="4">DUF4968 domain-containing protein</fullName>
    </recommendedName>
</protein>
<feature type="signal peptide" evidence="1">
    <location>
        <begin position="1"/>
        <end position="19"/>
    </location>
</feature>
<evidence type="ECO:0000313" key="3">
    <source>
        <dbReference type="Proteomes" id="UP001202180"/>
    </source>
</evidence>
<evidence type="ECO:0000256" key="1">
    <source>
        <dbReference type="SAM" id="SignalP"/>
    </source>
</evidence>
<name>A0ABT0HPL2_9BACT</name>
<comment type="caution">
    <text evidence="2">The sequence shown here is derived from an EMBL/GenBank/DDBJ whole genome shotgun (WGS) entry which is preliminary data.</text>
</comment>
<sequence>MKLMASLVVLCLVSLESLAQSPARIHFLNTTIGMSAELKTSLDPKKPVIVRSNRWVRVQAPGDSLGIVIDSKTYFLHFEPNKQYYFVVHSAHGNRSMITEKSEREFMLTAALRSTKGPEEYIIDKIAN</sequence>
<organism evidence="2 3">
    <name type="scientific">Spirosoma liriopis</name>
    <dbReference type="NCBI Taxonomy" id="2937440"/>
    <lineage>
        <taxon>Bacteria</taxon>
        <taxon>Pseudomonadati</taxon>
        <taxon>Bacteroidota</taxon>
        <taxon>Cytophagia</taxon>
        <taxon>Cytophagales</taxon>
        <taxon>Cytophagaceae</taxon>
        <taxon>Spirosoma</taxon>
    </lineage>
</organism>
<evidence type="ECO:0008006" key="4">
    <source>
        <dbReference type="Google" id="ProtNLM"/>
    </source>
</evidence>
<accession>A0ABT0HPL2</accession>
<dbReference type="EMBL" id="JALPRF010000003">
    <property type="protein sequence ID" value="MCK8493583.1"/>
    <property type="molecule type" value="Genomic_DNA"/>
</dbReference>
<dbReference type="Proteomes" id="UP001202180">
    <property type="component" value="Unassembled WGS sequence"/>
</dbReference>
<gene>
    <name evidence="2" type="ORF">M0L20_17085</name>
</gene>
<keyword evidence="3" id="KW-1185">Reference proteome</keyword>
<proteinExistence type="predicted"/>
<reference evidence="2 3" key="1">
    <citation type="submission" date="2022-04" db="EMBL/GenBank/DDBJ databases">
        <title>Spirosoma sp. strain RP8 genome sequencing and assembly.</title>
        <authorList>
            <person name="Jung Y."/>
        </authorList>
    </citation>
    <scope>NUCLEOTIDE SEQUENCE [LARGE SCALE GENOMIC DNA]</scope>
    <source>
        <strain evidence="2 3">RP8</strain>
    </source>
</reference>
<feature type="chain" id="PRO_5045169529" description="DUF4968 domain-containing protein" evidence="1">
    <location>
        <begin position="20"/>
        <end position="128"/>
    </location>
</feature>